<accession>A0A6G6WLS3</accession>
<dbReference type="EC" id="2.6.1.-" evidence="4"/>
<dbReference type="InterPro" id="IPR004838">
    <property type="entry name" value="NHTrfase_class1_PyrdxlP-BS"/>
</dbReference>
<evidence type="ECO:0000256" key="1">
    <source>
        <dbReference type="ARBA" id="ARBA00001933"/>
    </source>
</evidence>
<evidence type="ECO:0000256" key="4">
    <source>
        <dbReference type="RuleBase" id="RU000481"/>
    </source>
</evidence>
<keyword evidence="2 4" id="KW-0032">Aminotransferase</keyword>
<dbReference type="AlphaFoldDB" id="A0A6G6WLS3"/>
<protein>
    <recommendedName>
        <fullName evidence="4">Aminotransferase</fullName>
        <ecNumber evidence="4">2.6.1.-</ecNumber>
    </recommendedName>
</protein>
<dbReference type="InterPro" id="IPR015422">
    <property type="entry name" value="PyrdxlP-dep_Trfase_small"/>
</dbReference>
<dbReference type="CDD" id="cd00609">
    <property type="entry name" value="AAT_like"/>
    <property type="match status" value="1"/>
</dbReference>
<dbReference type="InterPro" id="IPR004839">
    <property type="entry name" value="Aminotransferase_I/II_large"/>
</dbReference>
<dbReference type="InterPro" id="IPR015424">
    <property type="entry name" value="PyrdxlP-dep_Trfase"/>
</dbReference>
<gene>
    <name evidence="6" type="ORF">G5V58_17030</name>
</gene>
<dbReference type="Pfam" id="PF00155">
    <property type="entry name" value="Aminotran_1_2"/>
    <property type="match status" value="1"/>
</dbReference>
<proteinExistence type="inferred from homology"/>
<dbReference type="InterPro" id="IPR050881">
    <property type="entry name" value="LL-DAP_aminotransferase"/>
</dbReference>
<dbReference type="EMBL" id="CP049257">
    <property type="protein sequence ID" value="QIG46045.1"/>
    <property type="molecule type" value="Genomic_DNA"/>
</dbReference>
<comment type="cofactor">
    <cofactor evidence="1 4">
        <name>pyridoxal 5'-phosphate</name>
        <dbReference type="ChEBI" id="CHEBI:597326"/>
    </cofactor>
</comment>
<dbReference type="NCBIfam" id="TIGR03539">
    <property type="entry name" value="DapC_actino"/>
    <property type="match status" value="1"/>
</dbReference>
<dbReference type="Gene3D" id="3.90.1150.10">
    <property type="entry name" value="Aspartate Aminotransferase, domain 1"/>
    <property type="match status" value="1"/>
</dbReference>
<evidence type="ECO:0000259" key="5">
    <source>
        <dbReference type="Pfam" id="PF00155"/>
    </source>
</evidence>
<dbReference type="PANTHER" id="PTHR42832:SF3">
    <property type="entry name" value="L-GLUTAMINE--4-(METHYLSULFANYL)-2-OXOBUTANOATE AMINOTRANSFERASE"/>
    <property type="match status" value="1"/>
</dbReference>
<comment type="similarity">
    <text evidence="4">Belongs to the class-I pyridoxal-phosphate-dependent aminotransferase family.</text>
</comment>
<dbReference type="Proteomes" id="UP000502996">
    <property type="component" value="Chromosome"/>
</dbReference>
<dbReference type="PANTHER" id="PTHR42832">
    <property type="entry name" value="AMINO ACID AMINOTRANSFERASE"/>
    <property type="match status" value="1"/>
</dbReference>
<dbReference type="SUPFAM" id="SSF53383">
    <property type="entry name" value="PLP-dependent transferases"/>
    <property type="match status" value="1"/>
</dbReference>
<keyword evidence="3 4" id="KW-0808">Transferase</keyword>
<reference evidence="6 7" key="1">
    <citation type="submission" date="2020-02" db="EMBL/GenBank/DDBJ databases">
        <title>Full genome sequence of Nocardioides sp. R-3366.</title>
        <authorList>
            <person name="Im W.-T."/>
        </authorList>
    </citation>
    <scope>NUCLEOTIDE SEQUENCE [LARGE SCALE GENOMIC DNA]</scope>
    <source>
        <strain evidence="6 7">R-3366</strain>
    </source>
</reference>
<dbReference type="GO" id="GO:0030170">
    <property type="term" value="F:pyridoxal phosphate binding"/>
    <property type="evidence" value="ECO:0007669"/>
    <property type="project" value="InterPro"/>
</dbReference>
<evidence type="ECO:0000313" key="6">
    <source>
        <dbReference type="EMBL" id="QIG46045.1"/>
    </source>
</evidence>
<evidence type="ECO:0000256" key="3">
    <source>
        <dbReference type="ARBA" id="ARBA00022679"/>
    </source>
</evidence>
<dbReference type="RefSeq" id="WP_165239238.1">
    <property type="nucleotide sequence ID" value="NZ_CP049257.1"/>
</dbReference>
<dbReference type="PROSITE" id="PS00105">
    <property type="entry name" value="AA_TRANSFER_CLASS_1"/>
    <property type="match status" value="1"/>
</dbReference>
<dbReference type="Gene3D" id="3.40.640.10">
    <property type="entry name" value="Type I PLP-dependent aspartate aminotransferase-like (Major domain)"/>
    <property type="match status" value="1"/>
</dbReference>
<dbReference type="InterPro" id="IPR015421">
    <property type="entry name" value="PyrdxlP-dep_Trfase_major"/>
</dbReference>
<dbReference type="KEGG" id="nano:G5V58_17030"/>
<name>A0A6G6WLS3_9ACTN</name>
<dbReference type="InterPro" id="IPR019880">
    <property type="entry name" value="OxyQ"/>
</dbReference>
<sequence length="366" mass="38522">MSSSRGVSARLPDFPWDKLTAHAARARSHPDGIVDLSVGTPVDPTPGVVQEALAAAADWPGYPTTIGLEATRQACLDWLGTHGVTGVGLDGVLPTVGSKELIAQLALHLGVGAGDLVVFPELAYPTYDVGAALAGARALATDSLTAIGPERPALLWLNSPSNPTGRVLPPEHLRKVVEWCRERGTVLVSDECYLECAWDAEPVSVLHPSVSGGSPDGILTVHSLSKRSNLAGYRAAFVAGDPALVGELLAVRKNLGLIVPGPVQVAMAAALADTAHAEEQHARYAARRTHLRGALETAGFRVDHSEASLYLWATRDEDCWATVSWLAERGILAAPGDFYGSAGAQHVRVAFTATDERVASAVHRLT</sequence>
<keyword evidence="7" id="KW-1185">Reference proteome</keyword>
<organism evidence="6 7">
    <name type="scientific">Nocardioides anomalus</name>
    <dbReference type="NCBI Taxonomy" id="2712223"/>
    <lineage>
        <taxon>Bacteria</taxon>
        <taxon>Bacillati</taxon>
        <taxon>Actinomycetota</taxon>
        <taxon>Actinomycetes</taxon>
        <taxon>Propionibacteriales</taxon>
        <taxon>Nocardioidaceae</taxon>
        <taxon>Nocardioides</taxon>
    </lineage>
</organism>
<feature type="domain" description="Aminotransferase class I/classII large" evidence="5">
    <location>
        <begin position="33"/>
        <end position="365"/>
    </location>
</feature>
<dbReference type="GO" id="GO:0008483">
    <property type="term" value="F:transaminase activity"/>
    <property type="evidence" value="ECO:0007669"/>
    <property type="project" value="UniProtKB-KW"/>
</dbReference>
<evidence type="ECO:0000313" key="7">
    <source>
        <dbReference type="Proteomes" id="UP000502996"/>
    </source>
</evidence>
<evidence type="ECO:0000256" key="2">
    <source>
        <dbReference type="ARBA" id="ARBA00022576"/>
    </source>
</evidence>